<reference evidence="11" key="1">
    <citation type="submission" date="2020-10" db="EMBL/GenBank/DDBJ databases">
        <authorList>
            <person name="Gilroy R."/>
        </authorList>
    </citation>
    <scope>NUCLEOTIDE SEQUENCE</scope>
    <source>
        <strain evidence="11">ChiW3-316</strain>
    </source>
</reference>
<dbReference type="SUPFAM" id="SSF81301">
    <property type="entry name" value="Nucleotidyltransferase"/>
    <property type="match status" value="1"/>
</dbReference>
<evidence type="ECO:0000313" key="12">
    <source>
        <dbReference type="Proteomes" id="UP000824107"/>
    </source>
</evidence>
<evidence type="ECO:0000256" key="8">
    <source>
        <dbReference type="RuleBase" id="RU003953"/>
    </source>
</evidence>
<evidence type="ECO:0000256" key="2">
    <source>
        <dbReference type="ARBA" id="ARBA00022679"/>
    </source>
</evidence>
<evidence type="ECO:0000256" key="3">
    <source>
        <dbReference type="ARBA" id="ARBA00022694"/>
    </source>
</evidence>
<dbReference type="GO" id="GO:0046872">
    <property type="term" value="F:metal ion binding"/>
    <property type="evidence" value="ECO:0007669"/>
    <property type="project" value="UniProtKB-KW"/>
</dbReference>
<dbReference type="Proteomes" id="UP000824107">
    <property type="component" value="Unassembled WGS sequence"/>
</dbReference>
<keyword evidence="8" id="KW-0694">RNA-binding</keyword>
<dbReference type="InterPro" id="IPR050264">
    <property type="entry name" value="Bact_CCA-adding_enz_type3_sf"/>
</dbReference>
<dbReference type="GO" id="GO:0016779">
    <property type="term" value="F:nucleotidyltransferase activity"/>
    <property type="evidence" value="ECO:0007669"/>
    <property type="project" value="UniProtKB-KW"/>
</dbReference>
<keyword evidence="4" id="KW-0548">Nucleotidyltransferase</keyword>
<evidence type="ECO:0000256" key="6">
    <source>
        <dbReference type="ARBA" id="ARBA00022741"/>
    </source>
</evidence>
<comment type="caution">
    <text evidence="11">The sequence shown here is derived from an EMBL/GenBank/DDBJ whole genome shotgun (WGS) entry which is preliminary data.</text>
</comment>
<dbReference type="GO" id="GO:0000049">
    <property type="term" value="F:tRNA binding"/>
    <property type="evidence" value="ECO:0007669"/>
    <property type="project" value="TreeGrafter"/>
</dbReference>
<reference evidence="11" key="2">
    <citation type="journal article" date="2021" name="PeerJ">
        <title>Extensive microbial diversity within the chicken gut microbiome revealed by metagenomics and culture.</title>
        <authorList>
            <person name="Gilroy R."/>
            <person name="Ravi A."/>
            <person name="Getino M."/>
            <person name="Pursley I."/>
            <person name="Horton D.L."/>
            <person name="Alikhan N.F."/>
            <person name="Baker D."/>
            <person name="Gharbi K."/>
            <person name="Hall N."/>
            <person name="Watson M."/>
            <person name="Adriaenssens E.M."/>
            <person name="Foster-Nyarko E."/>
            <person name="Jarju S."/>
            <person name="Secka A."/>
            <person name="Antonio M."/>
            <person name="Oren A."/>
            <person name="Chaudhuri R.R."/>
            <person name="La Ragione R."/>
            <person name="Hildebrand F."/>
            <person name="Pallen M.J."/>
        </authorList>
    </citation>
    <scope>NUCLEOTIDE SEQUENCE</scope>
    <source>
        <strain evidence="11">ChiW3-316</strain>
    </source>
</reference>
<dbReference type="Gene3D" id="3.30.460.10">
    <property type="entry name" value="Beta Polymerase, domain 2"/>
    <property type="match status" value="1"/>
</dbReference>
<accession>A0A9D1SAS8</accession>
<dbReference type="Gene3D" id="1.10.3090.10">
    <property type="entry name" value="cca-adding enzyme, domain 2"/>
    <property type="match status" value="1"/>
</dbReference>
<dbReference type="SUPFAM" id="SSF81891">
    <property type="entry name" value="Poly A polymerase C-terminal region-like"/>
    <property type="match status" value="1"/>
</dbReference>
<keyword evidence="5" id="KW-0479">Metal-binding</keyword>
<keyword evidence="2 8" id="KW-0808">Transferase</keyword>
<dbReference type="GO" id="GO:0000166">
    <property type="term" value="F:nucleotide binding"/>
    <property type="evidence" value="ECO:0007669"/>
    <property type="project" value="UniProtKB-KW"/>
</dbReference>
<dbReference type="GO" id="GO:0008033">
    <property type="term" value="P:tRNA processing"/>
    <property type="evidence" value="ECO:0007669"/>
    <property type="project" value="UniProtKB-KW"/>
</dbReference>
<dbReference type="PANTHER" id="PTHR46173">
    <property type="entry name" value="CCA TRNA NUCLEOTIDYLTRANSFERASE 1, MITOCHONDRIAL"/>
    <property type="match status" value="1"/>
</dbReference>
<organism evidence="11 12">
    <name type="scientific">Candidatus Scatocola faecipullorum</name>
    <dbReference type="NCBI Taxonomy" id="2840917"/>
    <lineage>
        <taxon>Bacteria</taxon>
        <taxon>Pseudomonadati</taxon>
        <taxon>Pseudomonadota</taxon>
        <taxon>Alphaproteobacteria</taxon>
        <taxon>Rhodospirillales</taxon>
        <taxon>Rhodospirillaceae</taxon>
        <taxon>Rhodospirillaceae incertae sedis</taxon>
        <taxon>Candidatus Scatocola</taxon>
    </lineage>
</organism>
<proteinExistence type="inferred from homology"/>
<evidence type="ECO:0000256" key="5">
    <source>
        <dbReference type="ARBA" id="ARBA00022723"/>
    </source>
</evidence>
<dbReference type="Pfam" id="PF01743">
    <property type="entry name" value="PolyA_pol"/>
    <property type="match status" value="1"/>
</dbReference>
<protein>
    <submittedName>
        <fullName evidence="11">CCA tRNA nucleotidyltransferase</fullName>
    </submittedName>
</protein>
<sequence length="413" mass="47577">MFKDKYLDISKLTANPHIFNLFKVVEKHGGVLRFVGGSVRDAIAGMKGFDLDLATDLSPDELVEACEESGLKTIPIGIKFGTVGVVIDNQVLEVTSLRKDIKTDGRHAEVVFTSDWNEDASRRDLTINAVYADEKGNVFDYYNGVDDLEKGIVRFIGSAGQRIKEDYLRILRFFRFYSIFGKAPIDAKALEACKENKDGLKQLSMERIRDELFKLFLTPKVIETLQIMYDNEILSYILPDTHYLEELDFLVNTINTGDLPNAPLRRLFVLYNPDEALAENLATRLRMSNKQREDFVSWARFHPFFDEFLEEKPLRRLVYLHGNDFCRDKLILLSAFNRRVLPDIRERIKHIAQIKLPEFSIKGRDVIAAGIKDNRKIGEVLDELEQIWIDSDFNLSHEELLQRLPELILQKSA</sequence>
<dbReference type="InterPro" id="IPR002646">
    <property type="entry name" value="PolA_pol_head_dom"/>
</dbReference>
<dbReference type="CDD" id="cd05398">
    <property type="entry name" value="NT_ClassII-CCAase"/>
    <property type="match status" value="1"/>
</dbReference>
<feature type="domain" description="Poly A polymerase head" evidence="9">
    <location>
        <begin position="32"/>
        <end position="154"/>
    </location>
</feature>
<dbReference type="InterPro" id="IPR032828">
    <property type="entry name" value="PolyA_RNA-bd"/>
</dbReference>
<evidence type="ECO:0000256" key="1">
    <source>
        <dbReference type="ARBA" id="ARBA00001946"/>
    </source>
</evidence>
<keyword evidence="6" id="KW-0547">Nucleotide-binding</keyword>
<comment type="cofactor">
    <cofactor evidence="1">
        <name>Mg(2+)</name>
        <dbReference type="ChEBI" id="CHEBI:18420"/>
    </cofactor>
</comment>
<dbReference type="PANTHER" id="PTHR46173:SF1">
    <property type="entry name" value="CCA TRNA NUCLEOTIDYLTRANSFERASE 1, MITOCHONDRIAL"/>
    <property type="match status" value="1"/>
</dbReference>
<keyword evidence="7" id="KW-0460">Magnesium</keyword>
<comment type="similarity">
    <text evidence="8">Belongs to the tRNA nucleotidyltransferase/poly(A) polymerase family.</text>
</comment>
<evidence type="ECO:0000313" key="11">
    <source>
        <dbReference type="EMBL" id="HIU53554.1"/>
    </source>
</evidence>
<keyword evidence="3" id="KW-0819">tRNA processing</keyword>
<gene>
    <name evidence="11" type="ORF">IAD20_05685</name>
</gene>
<dbReference type="Pfam" id="PF12627">
    <property type="entry name" value="PolyA_pol_RNAbd"/>
    <property type="match status" value="1"/>
</dbReference>
<evidence type="ECO:0000256" key="7">
    <source>
        <dbReference type="ARBA" id="ARBA00022842"/>
    </source>
</evidence>
<name>A0A9D1SAS8_9PROT</name>
<evidence type="ECO:0000256" key="4">
    <source>
        <dbReference type="ARBA" id="ARBA00022695"/>
    </source>
</evidence>
<feature type="domain" description="tRNA nucleotidyltransferase/poly(A) polymerase RNA and SrmB- binding" evidence="10">
    <location>
        <begin position="185"/>
        <end position="242"/>
    </location>
</feature>
<dbReference type="EMBL" id="DVNC01000037">
    <property type="protein sequence ID" value="HIU53554.1"/>
    <property type="molecule type" value="Genomic_DNA"/>
</dbReference>
<dbReference type="AlphaFoldDB" id="A0A9D1SAS8"/>
<evidence type="ECO:0000259" key="10">
    <source>
        <dbReference type="Pfam" id="PF12627"/>
    </source>
</evidence>
<evidence type="ECO:0000259" key="9">
    <source>
        <dbReference type="Pfam" id="PF01743"/>
    </source>
</evidence>
<dbReference type="InterPro" id="IPR043519">
    <property type="entry name" value="NT_sf"/>
</dbReference>